<evidence type="ECO:0000313" key="10">
    <source>
        <dbReference type="EMBL" id="OJT12110.1"/>
    </source>
</evidence>
<evidence type="ECO:0000256" key="7">
    <source>
        <dbReference type="ARBA" id="ARBA00023004"/>
    </source>
</evidence>
<comment type="cofactor">
    <cofactor evidence="1 9">
        <name>heme</name>
        <dbReference type="ChEBI" id="CHEBI:30413"/>
    </cofactor>
</comment>
<comment type="pathway">
    <text evidence="2">Secondary metabolite biosynthesis.</text>
</comment>
<keyword evidence="8" id="KW-0503">Monooxygenase</keyword>
<protein>
    <submittedName>
        <fullName evidence="10">Cytochrome P450 4F12</fullName>
    </submittedName>
</protein>
<evidence type="ECO:0000256" key="3">
    <source>
        <dbReference type="ARBA" id="ARBA00010617"/>
    </source>
</evidence>
<evidence type="ECO:0000256" key="6">
    <source>
        <dbReference type="ARBA" id="ARBA00023002"/>
    </source>
</evidence>
<dbReference type="AlphaFoldDB" id="A0A1M2VX57"/>
<dbReference type="InterPro" id="IPR002401">
    <property type="entry name" value="Cyt_P450_E_grp-I"/>
</dbReference>
<dbReference type="PRINTS" id="PR00385">
    <property type="entry name" value="P450"/>
</dbReference>
<dbReference type="InterPro" id="IPR050121">
    <property type="entry name" value="Cytochrome_P450_monoxygenase"/>
</dbReference>
<keyword evidence="5 9" id="KW-0479">Metal-binding</keyword>
<comment type="caution">
    <text evidence="10">The sequence shown here is derived from an EMBL/GenBank/DDBJ whole genome shotgun (WGS) entry which is preliminary data.</text>
</comment>
<evidence type="ECO:0000256" key="8">
    <source>
        <dbReference type="ARBA" id="ARBA00023033"/>
    </source>
</evidence>
<keyword evidence="4 9" id="KW-0349">Heme</keyword>
<evidence type="ECO:0000256" key="5">
    <source>
        <dbReference type="ARBA" id="ARBA00022723"/>
    </source>
</evidence>
<sequence>MGRTALELMGQGGLGYSFDPLVADAADQYGSALKDLMPSLAQVRGLHQYIPLFEAIVPARWRRTVAELIPAPPLKRIMHIVDTLGTRSAEIFQTKKQALLAGDEALKEQVGEGKDLISVLLKANMAASKEDKLPEDELIGQMSTLTFAAMDTTSNALSLTLWRLAQNPEVQNTLRKEILEAQEARGGGDIGYDDLVALPFLDAVCRETLRVHTPSPFRFRETHRDVVLPLSEPIRGKDGRMMHELHIPKNTSVFIGINASNTNQALWGPDAYEWKPERWLSPLPDAVLDAKIPGVYANLMTFWGGGRACIGFKFSQLEMKVVLAVLLSHFTFELTEKRIWWNMATVQYPSADPRGEHPGLPLKTMPLKAILVHGDVPPEHMQRPGDLVVVVHAATASARMLGGSRSARLRSIQAAAAAAVFTRAASRKRRKLSRSRMLKHRWRADTPVTEGSAGSVRVERPVQGVRLPTPNVLAVTCTSVQGVTSPSLKAILGPSVREASGMGMGDVPA</sequence>
<dbReference type="Proteomes" id="UP000184267">
    <property type="component" value="Unassembled WGS sequence"/>
</dbReference>
<dbReference type="SUPFAM" id="SSF48264">
    <property type="entry name" value="Cytochrome P450"/>
    <property type="match status" value="1"/>
</dbReference>
<feature type="binding site" description="axial binding residue" evidence="9">
    <location>
        <position position="309"/>
    </location>
    <ligand>
        <name>heme</name>
        <dbReference type="ChEBI" id="CHEBI:30413"/>
    </ligand>
    <ligandPart>
        <name>Fe</name>
        <dbReference type="ChEBI" id="CHEBI:18248"/>
    </ligandPart>
</feature>
<reference evidence="10 11" key="1">
    <citation type="submission" date="2016-10" db="EMBL/GenBank/DDBJ databases">
        <title>Genome sequence of the basidiomycete white-rot fungus Trametes pubescens.</title>
        <authorList>
            <person name="Makela M.R."/>
            <person name="Granchi Z."/>
            <person name="Peng M."/>
            <person name="De Vries R.P."/>
            <person name="Grigoriev I."/>
            <person name="Riley R."/>
            <person name="Hilden K."/>
        </authorList>
    </citation>
    <scope>NUCLEOTIDE SEQUENCE [LARGE SCALE GENOMIC DNA]</scope>
    <source>
        <strain evidence="10 11">FBCC735</strain>
    </source>
</reference>
<dbReference type="OrthoDB" id="1470350at2759"/>
<evidence type="ECO:0000256" key="9">
    <source>
        <dbReference type="PIRSR" id="PIRSR602401-1"/>
    </source>
</evidence>
<keyword evidence="7 9" id="KW-0408">Iron</keyword>
<dbReference type="GO" id="GO:0020037">
    <property type="term" value="F:heme binding"/>
    <property type="evidence" value="ECO:0007669"/>
    <property type="project" value="InterPro"/>
</dbReference>
<name>A0A1M2VX57_TRAPU</name>
<evidence type="ECO:0000256" key="4">
    <source>
        <dbReference type="ARBA" id="ARBA00022617"/>
    </source>
</evidence>
<evidence type="ECO:0000256" key="1">
    <source>
        <dbReference type="ARBA" id="ARBA00001971"/>
    </source>
</evidence>
<dbReference type="Gene3D" id="1.10.630.10">
    <property type="entry name" value="Cytochrome P450"/>
    <property type="match status" value="1"/>
</dbReference>
<comment type="similarity">
    <text evidence="3">Belongs to the cytochrome P450 family.</text>
</comment>
<accession>A0A1M2VX57</accession>
<dbReference type="GO" id="GO:0005506">
    <property type="term" value="F:iron ion binding"/>
    <property type="evidence" value="ECO:0007669"/>
    <property type="project" value="InterPro"/>
</dbReference>
<organism evidence="10 11">
    <name type="scientific">Trametes pubescens</name>
    <name type="common">White-rot fungus</name>
    <dbReference type="NCBI Taxonomy" id="154538"/>
    <lineage>
        <taxon>Eukaryota</taxon>
        <taxon>Fungi</taxon>
        <taxon>Dikarya</taxon>
        <taxon>Basidiomycota</taxon>
        <taxon>Agaricomycotina</taxon>
        <taxon>Agaricomycetes</taxon>
        <taxon>Polyporales</taxon>
        <taxon>Polyporaceae</taxon>
        <taxon>Trametes</taxon>
    </lineage>
</organism>
<dbReference type="EMBL" id="MNAD01000521">
    <property type="protein sequence ID" value="OJT12110.1"/>
    <property type="molecule type" value="Genomic_DNA"/>
</dbReference>
<dbReference type="PANTHER" id="PTHR24305:SF166">
    <property type="entry name" value="CYTOCHROME P450 12A4, MITOCHONDRIAL-RELATED"/>
    <property type="match status" value="1"/>
</dbReference>
<evidence type="ECO:0000313" key="11">
    <source>
        <dbReference type="Proteomes" id="UP000184267"/>
    </source>
</evidence>
<dbReference type="STRING" id="154538.A0A1M2VX57"/>
<evidence type="ECO:0000256" key="2">
    <source>
        <dbReference type="ARBA" id="ARBA00005179"/>
    </source>
</evidence>
<keyword evidence="6" id="KW-0560">Oxidoreductase</keyword>
<dbReference type="InterPro" id="IPR036396">
    <property type="entry name" value="Cyt_P450_sf"/>
</dbReference>
<dbReference type="PRINTS" id="PR00463">
    <property type="entry name" value="EP450I"/>
</dbReference>
<gene>
    <name evidence="10" type="ORF">TRAPUB_11335</name>
</gene>
<dbReference type="GO" id="GO:0016705">
    <property type="term" value="F:oxidoreductase activity, acting on paired donors, with incorporation or reduction of molecular oxygen"/>
    <property type="evidence" value="ECO:0007669"/>
    <property type="project" value="InterPro"/>
</dbReference>
<keyword evidence="11" id="KW-1185">Reference proteome</keyword>
<dbReference type="Pfam" id="PF00067">
    <property type="entry name" value="p450"/>
    <property type="match status" value="1"/>
</dbReference>
<dbReference type="GO" id="GO:0004497">
    <property type="term" value="F:monooxygenase activity"/>
    <property type="evidence" value="ECO:0007669"/>
    <property type="project" value="UniProtKB-KW"/>
</dbReference>
<dbReference type="InterPro" id="IPR001128">
    <property type="entry name" value="Cyt_P450"/>
</dbReference>
<dbReference type="PANTHER" id="PTHR24305">
    <property type="entry name" value="CYTOCHROME P450"/>
    <property type="match status" value="1"/>
</dbReference>
<proteinExistence type="inferred from homology"/>